<keyword evidence="7 11" id="KW-0472">Membrane</keyword>
<keyword evidence="6 11" id="KW-0401">Integrin</keyword>
<dbReference type="InterPro" id="IPR013517">
    <property type="entry name" value="FG-GAP"/>
</dbReference>
<dbReference type="Pfam" id="PF01839">
    <property type="entry name" value="FG-GAP"/>
    <property type="match status" value="2"/>
</dbReference>
<evidence type="ECO:0000256" key="6">
    <source>
        <dbReference type="ARBA" id="ARBA00023037"/>
    </source>
</evidence>
<organism evidence="13 14">
    <name type="scientific">Plutella xylostella</name>
    <name type="common">Diamondback moth</name>
    <name type="synonym">Plutella maculipennis</name>
    <dbReference type="NCBI Taxonomy" id="51655"/>
    <lineage>
        <taxon>Eukaryota</taxon>
        <taxon>Metazoa</taxon>
        <taxon>Ecdysozoa</taxon>
        <taxon>Arthropoda</taxon>
        <taxon>Hexapoda</taxon>
        <taxon>Insecta</taxon>
        <taxon>Pterygota</taxon>
        <taxon>Neoptera</taxon>
        <taxon>Endopterygota</taxon>
        <taxon>Lepidoptera</taxon>
        <taxon>Glossata</taxon>
        <taxon>Ditrysia</taxon>
        <taxon>Yponomeutoidea</taxon>
        <taxon>Plutellidae</taxon>
        <taxon>Plutella</taxon>
    </lineage>
</organism>
<evidence type="ECO:0000256" key="11">
    <source>
        <dbReference type="RuleBase" id="RU003762"/>
    </source>
</evidence>
<keyword evidence="11" id="KW-0812">Transmembrane</keyword>
<dbReference type="Gene3D" id="2.130.10.130">
    <property type="entry name" value="Integrin alpha, N-terminal"/>
    <property type="match status" value="1"/>
</dbReference>
<evidence type="ECO:0000256" key="2">
    <source>
        <dbReference type="ARBA" id="ARBA00008054"/>
    </source>
</evidence>
<dbReference type="InterPro" id="IPR000413">
    <property type="entry name" value="Integrin_alpha"/>
</dbReference>
<feature type="repeat" description="FG-GAP" evidence="10">
    <location>
        <begin position="400"/>
        <end position="462"/>
    </location>
</feature>
<feature type="transmembrane region" description="Helical" evidence="11">
    <location>
        <begin position="875"/>
        <end position="897"/>
    </location>
</feature>
<dbReference type="SMART" id="SM00191">
    <property type="entry name" value="Int_alpha"/>
    <property type="match status" value="5"/>
</dbReference>
<dbReference type="PANTHER" id="PTHR23220:SF122">
    <property type="entry name" value="INTEGRIN ALPHA-PS1"/>
    <property type="match status" value="1"/>
</dbReference>
<dbReference type="PROSITE" id="PS51470">
    <property type="entry name" value="FG_GAP"/>
    <property type="match status" value="4"/>
</dbReference>
<evidence type="ECO:0000256" key="10">
    <source>
        <dbReference type="PROSITE-ProRule" id="PRU00803"/>
    </source>
</evidence>
<evidence type="ECO:0000313" key="14">
    <source>
        <dbReference type="Proteomes" id="UP000823941"/>
    </source>
</evidence>
<dbReference type="PANTHER" id="PTHR23220">
    <property type="entry name" value="INTEGRIN ALPHA"/>
    <property type="match status" value="1"/>
</dbReference>
<dbReference type="InterPro" id="IPR032695">
    <property type="entry name" value="Integrin_dom_sf"/>
</dbReference>
<comment type="subcellular location">
    <subcellularLocation>
        <location evidence="1 11">Membrane</location>
        <topology evidence="1 11">Single-pass type I membrane protein</topology>
    </subcellularLocation>
</comment>
<name>A0ABQ7QQX9_PLUXY</name>
<keyword evidence="9" id="KW-0325">Glycoprotein</keyword>
<evidence type="ECO:0000256" key="12">
    <source>
        <dbReference type="SAM" id="MobiDB-lite"/>
    </source>
</evidence>
<dbReference type="Gene3D" id="1.20.5.930">
    <property type="entry name" value="Bicelle-embedded integrin alpha(iib) transmembrane segment"/>
    <property type="match status" value="1"/>
</dbReference>
<feature type="compositionally biased region" description="Basic and acidic residues" evidence="12">
    <location>
        <begin position="940"/>
        <end position="951"/>
    </location>
</feature>
<feature type="repeat" description="FG-GAP" evidence="10">
    <location>
        <begin position="339"/>
        <end position="397"/>
    </location>
</feature>
<proteinExistence type="inferred from homology"/>
<reference evidence="13 14" key="1">
    <citation type="submission" date="2021-06" db="EMBL/GenBank/DDBJ databases">
        <title>A haploid diamondback moth (Plutella xylostella L.) genome assembly resolves 31 chromosomes and identifies a diamide resistance mutation.</title>
        <authorList>
            <person name="Ward C.M."/>
            <person name="Perry K.D."/>
            <person name="Baker G."/>
            <person name="Powis K."/>
            <person name="Heckel D.G."/>
            <person name="Baxter S.W."/>
        </authorList>
    </citation>
    <scope>NUCLEOTIDE SEQUENCE [LARGE SCALE GENOMIC DNA]</scope>
    <source>
        <strain evidence="13 14">LV</strain>
        <tissue evidence="13">Single pupa</tissue>
    </source>
</reference>
<evidence type="ECO:0000256" key="5">
    <source>
        <dbReference type="ARBA" id="ARBA00022889"/>
    </source>
</evidence>
<evidence type="ECO:0000256" key="1">
    <source>
        <dbReference type="ARBA" id="ARBA00004479"/>
    </source>
</evidence>
<dbReference type="PRINTS" id="PR01185">
    <property type="entry name" value="INTEGRINA"/>
</dbReference>
<evidence type="ECO:0000256" key="4">
    <source>
        <dbReference type="ARBA" id="ARBA00022737"/>
    </source>
</evidence>
<dbReference type="Proteomes" id="UP000823941">
    <property type="component" value="Chromosome 10"/>
</dbReference>
<feature type="repeat" description="FG-GAP" evidence="10">
    <location>
        <begin position="24"/>
        <end position="76"/>
    </location>
</feature>
<evidence type="ECO:0000256" key="9">
    <source>
        <dbReference type="ARBA" id="ARBA00023180"/>
    </source>
</evidence>
<evidence type="ECO:0000313" key="13">
    <source>
        <dbReference type="EMBL" id="KAG7307444.1"/>
    </source>
</evidence>
<keyword evidence="14" id="KW-1185">Reference proteome</keyword>
<comment type="caution">
    <text evidence="13">The sequence shown here is derived from an EMBL/GenBank/DDBJ whole genome shotgun (WGS) entry which is preliminary data.</text>
</comment>
<keyword evidence="8 11" id="KW-0675">Receptor</keyword>
<gene>
    <name evidence="13" type="ORF">JYU34_007639</name>
</gene>
<dbReference type="SUPFAM" id="SSF69179">
    <property type="entry name" value="Integrin domains"/>
    <property type="match status" value="1"/>
</dbReference>
<evidence type="ECO:0000256" key="8">
    <source>
        <dbReference type="ARBA" id="ARBA00023170"/>
    </source>
</evidence>
<feature type="signal peptide" evidence="11">
    <location>
        <begin position="1"/>
        <end position="17"/>
    </location>
</feature>
<accession>A0ABQ7QQX9</accession>
<keyword evidence="11" id="KW-1133">Transmembrane helix</keyword>
<evidence type="ECO:0000256" key="3">
    <source>
        <dbReference type="ARBA" id="ARBA00022729"/>
    </source>
</evidence>
<dbReference type="SUPFAM" id="SSF69318">
    <property type="entry name" value="Integrin alpha N-terminal domain"/>
    <property type="match status" value="1"/>
</dbReference>
<dbReference type="InterPro" id="IPR013519">
    <property type="entry name" value="Int_alpha_beta-p"/>
</dbReference>
<feature type="region of interest" description="Disordered" evidence="12">
    <location>
        <begin position="923"/>
        <end position="967"/>
    </location>
</feature>
<evidence type="ECO:0000256" key="7">
    <source>
        <dbReference type="ARBA" id="ARBA00023136"/>
    </source>
</evidence>
<keyword evidence="5 11" id="KW-0130">Cell adhesion</keyword>
<dbReference type="EMBL" id="JAHIBW010000010">
    <property type="protein sequence ID" value="KAG7307444.1"/>
    <property type="molecule type" value="Genomic_DNA"/>
</dbReference>
<keyword evidence="3 11" id="KW-0732">Signal</keyword>
<protein>
    <recommendedName>
        <fullName evidence="15">Integrin alpha-2 domain-containing protein</fullName>
    </recommendedName>
</protein>
<sequence>MKIILLVLGICTIPNLAFYHENVTKIQAPSGLRNESLFGFSVAFQQMDAKLVVSAPRADHVGQVLLCDVHSGACTAVTTNIDKNESEPQKYIYNGEEGTYPDLWLGTTVAAGSNFYMACAPRTIIRKLTSIAVLNVGLCLVGNQTPVMNPMKRMDYADRMNVEQKRNTEQWMDTVGWSIHVNENDDTTIVGGPSHSEQSRGTALIYKTPLDTQAIPEVMKSYLYEDLDQISYNFGYSVSTGHYFSTNTSDVVYAISSTYGYDGPGKVVFYKSGIRKPLAVLVDQEDLVGSMFGAALCSLELNGDSRTDLLVGAAALAAGGGYNSGAVHVYVTADFVKFKRSKTIYGSQSGGFFGLAISNMGDLDGDGKDEVVVAAPFENEGRGAVYLYMGSELDGSYVPKCAQKIAGTGTQGYFGYSLAPLTDLRGNGIHGLVVGSPGENSVSVYKHIPIFSIQLIEVIPDLKEYVNKDDFVFKSCINVTRVLIPRSITADLELKVDIKHPDAKIDGQSQNYMSFKILIEDNGGQQICKDIKIIKPLKSDHSKPIKYKMHVIQVNDPRVEPYDSSRGLLTAPVIRQGQIWTTTDCELPGQCKPAITTTLTSSILNPYVVGSTSVETLSIEVTNTNETAYKPSVEVQAAGMRVSSTTAGCQGNRTTLVCELQGTLPKNANRTIQINLDASSLISTNSRLAIHTYVYDEQNNIKLLQDGRSIMYSLKYDVENILFKRSSEKQNVLVKLNTNEVYNTGKRLEHKYMIQNQGVTHWNNLQTLVTLEKQPFLQIMAIQMYSKEHNEPCQMDPIEETHVTMTFKCPLGRLDKDEFINLDVIMTVIPNTLGDVLSTRNITVKSNIVLLLNDHGNKTDSFESLLMLEKTVIPIWFILVGILLGLLILSLTILILYECGFLKRRKKKDLRLLKRRASVRMSIRESSQRRSGSSNRSFQKHVEDGGQRRQSENCQNEAAVSENKMASERETLNCQNNTNSNRVDVNLSERSDIGGLCSVRGPHGSDTESVFGDSGDDHL</sequence>
<evidence type="ECO:0008006" key="15">
    <source>
        <dbReference type="Google" id="ProtNLM"/>
    </source>
</evidence>
<dbReference type="InterPro" id="IPR028994">
    <property type="entry name" value="Integrin_alpha_N"/>
</dbReference>
<dbReference type="Gene3D" id="2.60.40.1510">
    <property type="entry name" value="ntegrin, alpha v. Chain A, domain 3"/>
    <property type="match status" value="1"/>
</dbReference>
<feature type="repeat" description="FG-GAP" evidence="10">
    <location>
        <begin position="278"/>
        <end position="338"/>
    </location>
</feature>
<feature type="chain" id="PRO_5045013407" description="Integrin alpha-2 domain-containing protein" evidence="11">
    <location>
        <begin position="18"/>
        <end position="1019"/>
    </location>
</feature>
<keyword evidence="4" id="KW-0677">Repeat</keyword>
<feature type="region of interest" description="Disordered" evidence="12">
    <location>
        <begin position="997"/>
        <end position="1019"/>
    </location>
</feature>
<comment type="similarity">
    <text evidence="2 11">Belongs to the integrin alpha chain family.</text>
</comment>